<reference evidence="1 2" key="1">
    <citation type="submission" date="2015-02" db="EMBL/GenBank/DDBJ databases">
        <title>Draft Genome Sequences of Two Closely-Related Aflatoxigenic Aspergillus Species Obtained from the Cote d'Ivoire.</title>
        <authorList>
            <person name="Moore G.G."/>
            <person name="Beltz S.B."/>
            <person name="Mack B.M."/>
        </authorList>
    </citation>
    <scope>NUCLEOTIDE SEQUENCE [LARGE SCALE GENOMIC DNA]</scope>
    <source>
        <strain evidence="1 2">SRRC1468</strain>
    </source>
</reference>
<evidence type="ECO:0000313" key="1">
    <source>
        <dbReference type="EMBL" id="KKK17864.1"/>
    </source>
</evidence>
<sequence>MPRSLLLTLDAFGTLFHPRAPIATQYAASATSFNLPPISPERLHVAFKTAFKAQSSSYPNYGREQVLRGEYAGPRQWWEEVIRGSFSRALSDLPATSLDMNANTKTEDHNKNNPNPTANTGACGVHIPDALIQDLLDRFASARGYALYADVRPFFDMVRSLKQQQHRRILIGVVSNSDDRISAVLESLGVSVSLPGFEEDRESQLSPLPKEENPGHLRLHDIDFVVTSYQAGAEKPERLIYEVAQRQAQCESGSEWEWVHVGDDYRKDYLGALEAGGEAYFLPRDNTAGKAAGDNVKTITSLLDLIPELQKYT</sequence>
<protein>
    <recommendedName>
        <fullName evidence="3">Haloacid dehalogenase-like hydrolase</fullName>
    </recommendedName>
</protein>
<dbReference type="AlphaFoldDB" id="A0A0F8UDN8"/>
<dbReference type="InterPro" id="IPR044924">
    <property type="entry name" value="HAD-SF_hydro_IA_REG-2-like_cap"/>
</dbReference>
<dbReference type="STRING" id="308745.A0A0F8UDN8"/>
<dbReference type="InterPro" id="IPR051828">
    <property type="entry name" value="HAD-like_hydrolase_domain"/>
</dbReference>
<organism evidence="1 2">
    <name type="scientific">Aspergillus rambellii</name>
    <dbReference type="NCBI Taxonomy" id="308745"/>
    <lineage>
        <taxon>Eukaryota</taxon>
        <taxon>Fungi</taxon>
        <taxon>Dikarya</taxon>
        <taxon>Ascomycota</taxon>
        <taxon>Pezizomycotina</taxon>
        <taxon>Eurotiomycetes</taxon>
        <taxon>Eurotiomycetidae</taxon>
        <taxon>Eurotiales</taxon>
        <taxon>Aspergillaceae</taxon>
        <taxon>Aspergillus</taxon>
        <taxon>Aspergillus subgen. Nidulantes</taxon>
    </lineage>
</organism>
<evidence type="ECO:0000313" key="2">
    <source>
        <dbReference type="Proteomes" id="UP000034291"/>
    </source>
</evidence>
<evidence type="ECO:0008006" key="3">
    <source>
        <dbReference type="Google" id="ProtNLM"/>
    </source>
</evidence>
<dbReference type="SUPFAM" id="SSF56784">
    <property type="entry name" value="HAD-like"/>
    <property type="match status" value="1"/>
</dbReference>
<accession>A0A0F8UDN8</accession>
<dbReference type="PANTHER" id="PTHR46191:SF2">
    <property type="entry name" value="HALOACID DEHALOGENASE-LIKE HYDROLASE DOMAIN-CONTAINING PROTEIN 3"/>
    <property type="match status" value="1"/>
</dbReference>
<dbReference type="Gene3D" id="3.40.50.1000">
    <property type="entry name" value="HAD superfamily/HAD-like"/>
    <property type="match status" value="1"/>
</dbReference>
<proteinExistence type="predicted"/>
<dbReference type="Gene3D" id="1.10.150.720">
    <property type="entry name" value="Haloacid dehalogenase-like hydrolase"/>
    <property type="match status" value="1"/>
</dbReference>
<gene>
    <name evidence="1" type="ORF">ARAM_007421</name>
</gene>
<dbReference type="InterPro" id="IPR023214">
    <property type="entry name" value="HAD_sf"/>
</dbReference>
<comment type="caution">
    <text evidence="1">The sequence shown here is derived from an EMBL/GenBank/DDBJ whole genome shotgun (WGS) entry which is preliminary data.</text>
</comment>
<dbReference type="InterPro" id="IPR036412">
    <property type="entry name" value="HAD-like_sf"/>
</dbReference>
<dbReference type="Proteomes" id="UP000034291">
    <property type="component" value="Unassembled WGS sequence"/>
</dbReference>
<dbReference type="OrthoDB" id="444127at2759"/>
<dbReference type="EMBL" id="JZBS01002637">
    <property type="protein sequence ID" value="KKK17864.1"/>
    <property type="molecule type" value="Genomic_DNA"/>
</dbReference>
<dbReference type="GO" id="GO:0005634">
    <property type="term" value="C:nucleus"/>
    <property type="evidence" value="ECO:0007669"/>
    <property type="project" value="TreeGrafter"/>
</dbReference>
<dbReference type="PANTHER" id="PTHR46191">
    <property type="match status" value="1"/>
</dbReference>
<keyword evidence="2" id="KW-1185">Reference proteome</keyword>
<name>A0A0F8UDN8_9EURO</name>